<gene>
    <name evidence="1" type="ORF">Cri9333_0620</name>
</gene>
<dbReference type="InterPro" id="IPR029063">
    <property type="entry name" value="SAM-dependent_MTases_sf"/>
</dbReference>
<dbReference type="SUPFAM" id="SSF53335">
    <property type="entry name" value="S-adenosyl-L-methionine-dependent methyltransferases"/>
    <property type="match status" value="1"/>
</dbReference>
<dbReference type="Gene3D" id="3.40.50.150">
    <property type="entry name" value="Vaccinia Virus protein VP39"/>
    <property type="match status" value="1"/>
</dbReference>
<dbReference type="GO" id="GO:0008168">
    <property type="term" value="F:methyltransferase activity"/>
    <property type="evidence" value="ECO:0007669"/>
    <property type="project" value="UniProtKB-KW"/>
</dbReference>
<evidence type="ECO:0000313" key="2">
    <source>
        <dbReference type="Proteomes" id="UP000010472"/>
    </source>
</evidence>
<dbReference type="GO" id="GO:0032259">
    <property type="term" value="P:methylation"/>
    <property type="evidence" value="ECO:0007669"/>
    <property type="project" value="UniProtKB-KW"/>
</dbReference>
<reference evidence="1 2" key="1">
    <citation type="submission" date="2012-06" db="EMBL/GenBank/DDBJ databases">
        <title>Finished chromosome of genome of Crinalium epipsammum PCC 9333.</title>
        <authorList>
            <consortium name="US DOE Joint Genome Institute"/>
            <person name="Gugger M."/>
            <person name="Coursin T."/>
            <person name="Rippka R."/>
            <person name="Tandeau De Marsac N."/>
            <person name="Huntemann M."/>
            <person name="Wei C.-L."/>
            <person name="Han J."/>
            <person name="Detter J.C."/>
            <person name="Han C."/>
            <person name="Tapia R."/>
            <person name="Davenport K."/>
            <person name="Daligault H."/>
            <person name="Erkkila T."/>
            <person name="Gu W."/>
            <person name="Munk A.C.C."/>
            <person name="Teshima H."/>
            <person name="Xu Y."/>
            <person name="Chain P."/>
            <person name="Chen A."/>
            <person name="Krypides N."/>
            <person name="Mavromatis K."/>
            <person name="Markowitz V."/>
            <person name="Szeto E."/>
            <person name="Ivanova N."/>
            <person name="Mikhailova N."/>
            <person name="Ovchinnikova G."/>
            <person name="Pagani I."/>
            <person name="Pati A."/>
            <person name="Goodwin L."/>
            <person name="Peters L."/>
            <person name="Pitluck S."/>
            <person name="Woyke T."/>
            <person name="Kerfeld C."/>
        </authorList>
    </citation>
    <scope>NUCLEOTIDE SEQUENCE [LARGE SCALE GENOMIC DNA]</scope>
    <source>
        <strain evidence="1 2">PCC 9333</strain>
    </source>
</reference>
<dbReference type="EMBL" id="CP003620">
    <property type="protein sequence ID" value="AFZ11563.1"/>
    <property type="molecule type" value="Genomic_DNA"/>
</dbReference>
<dbReference type="KEGG" id="cep:Cri9333_0620"/>
<dbReference type="AlphaFoldDB" id="K9VU05"/>
<organism evidence="1 2">
    <name type="scientific">Crinalium epipsammum PCC 9333</name>
    <dbReference type="NCBI Taxonomy" id="1173022"/>
    <lineage>
        <taxon>Bacteria</taxon>
        <taxon>Bacillati</taxon>
        <taxon>Cyanobacteriota</taxon>
        <taxon>Cyanophyceae</taxon>
        <taxon>Gomontiellales</taxon>
        <taxon>Gomontiellaceae</taxon>
        <taxon>Crinalium</taxon>
    </lineage>
</organism>
<dbReference type="Proteomes" id="UP000010472">
    <property type="component" value="Chromosome"/>
</dbReference>
<accession>K9VU05</accession>
<name>K9VU05_9CYAN</name>
<keyword evidence="2" id="KW-1185">Reference proteome</keyword>
<dbReference type="HOGENOM" id="CLU_888350_0_0_3"/>
<keyword evidence="1" id="KW-0808">Transferase</keyword>
<dbReference type="eggNOG" id="COG0286">
    <property type="taxonomic scope" value="Bacteria"/>
</dbReference>
<dbReference type="STRING" id="1173022.Cri9333_0620"/>
<keyword evidence="1" id="KW-0489">Methyltransferase</keyword>
<sequence length="372" mass="41923">MFLRATMQLNLFEYKSRTASSTTNNLLTLPTRNLNYLAANTLIAKKLRETADGMQSEINSKLNSPIMEQRQTQRRAFMAEAIVATGKRLQTIQGYLYKLADAWDDGTVPPILGKIRTKKALESLLGITGLSRLEKEYCPKEIYASWKEHKELLTDLTKIGITSAELTIEAIDALLEFNLEPPEPPTILKIQGLQRKLIGKVIFDYFPSPPPVARRVVEKAQIQPGETVLEPHGGSGELCDAVLEFCPDALLEVVEIDFDLQNLLILKGYNLVGSDCLKLTGSYNKIVANPPFTKGADCLHVRHLYEQCLAPKGRLVSIMSPAWLKNNRNPYKDFRNWFELMNGKYEHLPEGSFKTSKRYTGVSTILITLDKY</sequence>
<evidence type="ECO:0000313" key="1">
    <source>
        <dbReference type="EMBL" id="AFZ11563.1"/>
    </source>
</evidence>
<proteinExistence type="predicted"/>
<dbReference type="PATRIC" id="fig|1173022.3.peg.684"/>
<protein>
    <submittedName>
        <fullName evidence="1">DNA-methyltransferase</fullName>
    </submittedName>
</protein>